<dbReference type="AlphaFoldDB" id="A0A7X5R101"/>
<dbReference type="SUPFAM" id="SSF110087">
    <property type="entry name" value="DR1885-like metal-binding protein"/>
    <property type="match status" value="1"/>
</dbReference>
<feature type="signal peptide" evidence="2">
    <location>
        <begin position="1"/>
        <end position="27"/>
    </location>
</feature>
<dbReference type="InterPro" id="IPR058248">
    <property type="entry name" value="Lxx211020-like"/>
</dbReference>
<evidence type="ECO:0000256" key="1">
    <source>
        <dbReference type="SAM" id="MobiDB-lite"/>
    </source>
</evidence>
<dbReference type="EMBL" id="JAAMOX010000001">
    <property type="protein sequence ID" value="NIH53390.1"/>
    <property type="molecule type" value="Genomic_DNA"/>
</dbReference>
<feature type="region of interest" description="Disordered" evidence="1">
    <location>
        <begin position="28"/>
        <end position="47"/>
    </location>
</feature>
<dbReference type="InterPro" id="IPR007410">
    <property type="entry name" value="LpqE-like"/>
</dbReference>
<dbReference type="InterPro" id="IPR036182">
    <property type="entry name" value="PCuAC_sf"/>
</dbReference>
<evidence type="ECO:0000256" key="2">
    <source>
        <dbReference type="SAM" id="SignalP"/>
    </source>
</evidence>
<sequence length="190" mass="19305">MNSTTLPTTRLTLAAAALVAAATLALSGCSTPSSETSPTPSANASAESAAITLTDGWVKAVDGDMTGAFGHLQNSSDQDVTVVSASTPSADMVELHEVVDGKMQAKEGGFVIPARGGYDLEPGGDHIMLMALTGALEPGVNVELTITLDDGSTYDVTVPVKAYSGANENYAPGHGDGTETPADEHEGMDH</sequence>
<reference evidence="3 4" key="1">
    <citation type="submission" date="2020-02" db="EMBL/GenBank/DDBJ databases">
        <title>Sequencing the genomes of 1000 actinobacteria strains.</title>
        <authorList>
            <person name="Klenk H.-P."/>
        </authorList>
    </citation>
    <scope>NUCLEOTIDE SEQUENCE [LARGE SCALE GENOMIC DNA]</scope>
    <source>
        <strain evidence="3 4">DSM 27960</strain>
    </source>
</reference>
<evidence type="ECO:0008006" key="5">
    <source>
        <dbReference type="Google" id="ProtNLM"/>
    </source>
</evidence>
<proteinExistence type="predicted"/>
<dbReference type="RefSeq" id="WP_167148964.1">
    <property type="nucleotide sequence ID" value="NZ_JAAMOX010000001.1"/>
</dbReference>
<keyword evidence="2" id="KW-0732">Signal</keyword>
<gene>
    <name evidence="3" type="ORF">FHX76_001258</name>
</gene>
<organism evidence="3 4">
    <name type="scientific">Lysinibacter cavernae</name>
    <dbReference type="NCBI Taxonomy" id="1640652"/>
    <lineage>
        <taxon>Bacteria</taxon>
        <taxon>Bacillati</taxon>
        <taxon>Actinomycetota</taxon>
        <taxon>Actinomycetes</taxon>
        <taxon>Micrococcales</taxon>
        <taxon>Microbacteriaceae</taxon>
        <taxon>Lysinibacter</taxon>
    </lineage>
</organism>
<dbReference type="PANTHER" id="PTHR36302">
    <property type="entry name" value="BLR7088 PROTEIN"/>
    <property type="match status" value="1"/>
</dbReference>
<feature type="chain" id="PRO_5039350087" description="Copper chaperone PCu(A)C" evidence="2">
    <location>
        <begin position="28"/>
        <end position="190"/>
    </location>
</feature>
<keyword evidence="4" id="KW-1185">Reference proteome</keyword>
<dbReference type="Proteomes" id="UP000541033">
    <property type="component" value="Unassembled WGS sequence"/>
</dbReference>
<dbReference type="Gene3D" id="2.60.40.1890">
    <property type="entry name" value="PCu(A)C copper chaperone"/>
    <property type="match status" value="1"/>
</dbReference>
<dbReference type="PANTHER" id="PTHR36302:SF1">
    <property type="entry name" value="COPPER CHAPERONE PCU(A)C"/>
    <property type="match status" value="1"/>
</dbReference>
<feature type="region of interest" description="Disordered" evidence="1">
    <location>
        <begin position="165"/>
        <end position="190"/>
    </location>
</feature>
<name>A0A7X5R101_9MICO</name>
<accession>A0A7X5R101</accession>
<evidence type="ECO:0000313" key="3">
    <source>
        <dbReference type="EMBL" id="NIH53390.1"/>
    </source>
</evidence>
<evidence type="ECO:0000313" key="4">
    <source>
        <dbReference type="Proteomes" id="UP000541033"/>
    </source>
</evidence>
<dbReference type="Pfam" id="PF04314">
    <property type="entry name" value="PCuAC"/>
    <property type="match status" value="1"/>
</dbReference>
<protein>
    <recommendedName>
        <fullName evidence="5">Copper chaperone PCu(A)C</fullName>
    </recommendedName>
</protein>
<comment type="caution">
    <text evidence="3">The sequence shown here is derived from an EMBL/GenBank/DDBJ whole genome shotgun (WGS) entry which is preliminary data.</text>
</comment>